<keyword evidence="4" id="KW-1185">Reference proteome</keyword>
<evidence type="ECO:0008006" key="5">
    <source>
        <dbReference type="Google" id="ProtNLM"/>
    </source>
</evidence>
<sequence>MKISLLAVVALVFLFVAEPAQAQTQTKKRTTTTTKKTTNGYHRTSNVRAKPRAGAYSRYDRSGRRNEETTKLAPGMRLNMPSPPTTDYMGRPLKKPVAKAASSSSTLSSEKTPVKKTTTVTTKKKQ</sequence>
<feature type="compositionally biased region" description="Low complexity" evidence="1">
    <location>
        <begin position="98"/>
        <end position="126"/>
    </location>
</feature>
<feature type="chain" id="PRO_5028887682" description="Secreted protein" evidence="2">
    <location>
        <begin position="23"/>
        <end position="126"/>
    </location>
</feature>
<evidence type="ECO:0000313" key="4">
    <source>
        <dbReference type="Proteomes" id="UP000516093"/>
    </source>
</evidence>
<keyword evidence="2" id="KW-0732">Signal</keyword>
<name>A0A7H0GZ84_9BACT</name>
<feature type="region of interest" description="Disordered" evidence="1">
    <location>
        <begin position="21"/>
        <end position="126"/>
    </location>
</feature>
<gene>
    <name evidence="3" type="ORF">H9L05_08620</name>
</gene>
<feature type="signal peptide" evidence="2">
    <location>
        <begin position="1"/>
        <end position="22"/>
    </location>
</feature>
<reference evidence="3 4" key="1">
    <citation type="submission" date="2020-08" db="EMBL/GenBank/DDBJ databases">
        <title>Genome sequence of Hymenobacter qilianensis JCM 19763T.</title>
        <authorList>
            <person name="Hyun D.-W."/>
            <person name="Bae J.-W."/>
        </authorList>
    </citation>
    <scope>NUCLEOTIDE SEQUENCE [LARGE SCALE GENOMIC DNA]</scope>
    <source>
        <strain evidence="3 4">JCM 19763</strain>
    </source>
</reference>
<proteinExistence type="predicted"/>
<dbReference type="KEGG" id="hqi:H9L05_08620"/>
<dbReference type="EMBL" id="CP060784">
    <property type="protein sequence ID" value="QNP53600.1"/>
    <property type="molecule type" value="Genomic_DNA"/>
</dbReference>
<evidence type="ECO:0000313" key="3">
    <source>
        <dbReference type="EMBL" id="QNP53600.1"/>
    </source>
</evidence>
<dbReference type="RefSeq" id="WP_187733810.1">
    <property type="nucleotide sequence ID" value="NZ_BMFN01000001.1"/>
</dbReference>
<dbReference type="Proteomes" id="UP000516093">
    <property type="component" value="Chromosome"/>
</dbReference>
<protein>
    <recommendedName>
        <fullName evidence="5">Secreted protein</fullName>
    </recommendedName>
</protein>
<accession>A0A7H0GZ84</accession>
<feature type="compositionally biased region" description="Basic and acidic residues" evidence="1">
    <location>
        <begin position="58"/>
        <end position="70"/>
    </location>
</feature>
<organism evidence="3 4">
    <name type="scientific">Hymenobacter qilianensis</name>
    <dbReference type="NCBI Taxonomy" id="1385715"/>
    <lineage>
        <taxon>Bacteria</taxon>
        <taxon>Pseudomonadati</taxon>
        <taxon>Bacteroidota</taxon>
        <taxon>Cytophagia</taxon>
        <taxon>Cytophagales</taxon>
        <taxon>Hymenobacteraceae</taxon>
        <taxon>Hymenobacter</taxon>
    </lineage>
</organism>
<dbReference type="AlphaFoldDB" id="A0A7H0GZ84"/>
<evidence type="ECO:0000256" key="1">
    <source>
        <dbReference type="SAM" id="MobiDB-lite"/>
    </source>
</evidence>
<evidence type="ECO:0000256" key="2">
    <source>
        <dbReference type="SAM" id="SignalP"/>
    </source>
</evidence>